<sequence length="248" mass="26327">MKIDLNCDLGESFGRYSLGMDEQVLAVITSANIACGFHAGDPEVMQKTVALAHKNQVAIGAHPGFPDLVGFGRRKMQLTPAAVQADIIYQLGALQAFCGGTPLHHVKPHGALYNMAADDLTLATAICNGIASVDPSTSLIGLANSNLIKAARQVGLPYAQEVFADRQYLPNGRLVPRNQPNAMIADEDIAVQRVLRMGKDHVVTAVDGSEVSIIPDTICVHGDGPKALAFVKRIHAALIENQVAVTAF</sequence>
<dbReference type="InterPro" id="IPR005501">
    <property type="entry name" value="LamB/YcsF/PxpA-like"/>
</dbReference>
<keyword evidence="1 2" id="KW-0378">Hydrolase</keyword>
<dbReference type="InterPro" id="IPR011330">
    <property type="entry name" value="Glyco_hydro/deAcase_b/a-brl"/>
</dbReference>
<name>A0AAW8VSK1_LACPE</name>
<gene>
    <name evidence="1" type="primary">pxpA</name>
    <name evidence="2" type="ORF">RI536_01445</name>
</gene>
<dbReference type="SUPFAM" id="SSF88713">
    <property type="entry name" value="Glycoside hydrolase/deacetylase"/>
    <property type="match status" value="1"/>
</dbReference>
<dbReference type="Pfam" id="PF03746">
    <property type="entry name" value="LamB_YcsF"/>
    <property type="match status" value="1"/>
</dbReference>
<comment type="subunit">
    <text evidence="1">Forms a complex composed of PxpA, PxpB and PxpC.</text>
</comment>
<protein>
    <recommendedName>
        <fullName evidence="1">5-oxoprolinase subunit A</fullName>
        <shortName evidence="1">5-OPase subunit A</shortName>
        <ecNumber evidence="1">3.5.2.9</ecNumber>
    </recommendedName>
    <alternativeName>
        <fullName evidence="1">5-oxoprolinase (ATP-hydrolyzing) subunit A</fullName>
    </alternativeName>
</protein>
<keyword evidence="1" id="KW-0067">ATP-binding</keyword>
<dbReference type="PANTHER" id="PTHR30292">
    <property type="entry name" value="UNCHARACTERIZED PROTEIN YBGL-RELATED"/>
    <property type="match status" value="1"/>
</dbReference>
<dbReference type="RefSeq" id="WP_101873219.1">
    <property type="nucleotide sequence ID" value="NZ_CP016491.1"/>
</dbReference>
<dbReference type="PANTHER" id="PTHR30292:SF0">
    <property type="entry name" value="5-OXOPROLINASE SUBUNIT A"/>
    <property type="match status" value="1"/>
</dbReference>
<dbReference type="NCBIfam" id="NF003814">
    <property type="entry name" value="PRK05406.1-3"/>
    <property type="match status" value="1"/>
</dbReference>
<comment type="caution">
    <text evidence="2">The sequence shown here is derived from an EMBL/GenBank/DDBJ whole genome shotgun (WGS) entry which is preliminary data.</text>
</comment>
<dbReference type="Proteomes" id="UP001267003">
    <property type="component" value="Unassembled WGS sequence"/>
</dbReference>
<dbReference type="CDD" id="cd10787">
    <property type="entry name" value="LamB_YcsF_like"/>
    <property type="match status" value="1"/>
</dbReference>
<comment type="catalytic activity">
    <reaction evidence="1">
        <text>5-oxo-L-proline + ATP + 2 H2O = L-glutamate + ADP + phosphate + H(+)</text>
        <dbReference type="Rhea" id="RHEA:10348"/>
        <dbReference type="ChEBI" id="CHEBI:15377"/>
        <dbReference type="ChEBI" id="CHEBI:15378"/>
        <dbReference type="ChEBI" id="CHEBI:29985"/>
        <dbReference type="ChEBI" id="CHEBI:30616"/>
        <dbReference type="ChEBI" id="CHEBI:43474"/>
        <dbReference type="ChEBI" id="CHEBI:58402"/>
        <dbReference type="ChEBI" id="CHEBI:456216"/>
        <dbReference type="EC" id="3.5.2.9"/>
    </reaction>
</comment>
<evidence type="ECO:0000256" key="1">
    <source>
        <dbReference type="HAMAP-Rule" id="MF_00691"/>
    </source>
</evidence>
<dbReference type="HAMAP" id="MF_00691">
    <property type="entry name" value="PxpA"/>
    <property type="match status" value="1"/>
</dbReference>
<comment type="function">
    <text evidence="1">Catalyzes the cleavage of 5-oxoproline to form L-glutamate coupled to the hydrolysis of ATP to ADP and inorganic phosphate.</text>
</comment>
<proteinExistence type="inferred from homology"/>
<dbReference type="EMBL" id="JAVLAQ010000001">
    <property type="protein sequence ID" value="MDT6988774.1"/>
    <property type="molecule type" value="Genomic_DNA"/>
</dbReference>
<dbReference type="GO" id="GO:0005524">
    <property type="term" value="F:ATP binding"/>
    <property type="evidence" value="ECO:0007669"/>
    <property type="project" value="UniProtKB-UniRule"/>
</dbReference>
<dbReference type="NCBIfam" id="NF003816">
    <property type="entry name" value="PRK05406.1-5"/>
    <property type="match status" value="1"/>
</dbReference>
<evidence type="ECO:0000313" key="3">
    <source>
        <dbReference type="Proteomes" id="UP001267003"/>
    </source>
</evidence>
<comment type="similarity">
    <text evidence="1">Belongs to the LamB/PxpA family.</text>
</comment>
<keyword evidence="1" id="KW-0547">Nucleotide-binding</keyword>
<dbReference type="EC" id="3.5.2.9" evidence="1"/>
<reference evidence="2" key="1">
    <citation type="submission" date="2023-08" db="EMBL/GenBank/DDBJ databases">
        <authorList>
            <person name="Page C.A."/>
            <person name="Perez-Diaz I.M."/>
        </authorList>
    </citation>
    <scope>NUCLEOTIDE SEQUENCE</scope>
    <source>
        <strain evidence="2">7.8.46</strain>
    </source>
</reference>
<accession>A0AAW8VSK1</accession>
<dbReference type="KEGG" id="lpg:BB562_05845"/>
<organism evidence="2 3">
    <name type="scientific">Lactiplantibacillus pentosus</name>
    <name type="common">Lactobacillus pentosus</name>
    <dbReference type="NCBI Taxonomy" id="1589"/>
    <lineage>
        <taxon>Bacteria</taxon>
        <taxon>Bacillati</taxon>
        <taxon>Bacillota</taxon>
        <taxon>Bacilli</taxon>
        <taxon>Lactobacillales</taxon>
        <taxon>Lactobacillaceae</taxon>
        <taxon>Lactiplantibacillus</taxon>
    </lineage>
</organism>
<dbReference type="Gene3D" id="3.20.20.370">
    <property type="entry name" value="Glycoside hydrolase/deacetylase"/>
    <property type="match status" value="1"/>
</dbReference>
<dbReference type="AlphaFoldDB" id="A0AAW8VSK1"/>
<dbReference type="GO" id="GO:0005975">
    <property type="term" value="P:carbohydrate metabolic process"/>
    <property type="evidence" value="ECO:0007669"/>
    <property type="project" value="InterPro"/>
</dbReference>
<evidence type="ECO:0000313" key="2">
    <source>
        <dbReference type="EMBL" id="MDT6988774.1"/>
    </source>
</evidence>
<dbReference type="GO" id="GO:0017168">
    <property type="term" value="F:5-oxoprolinase (ATP-hydrolyzing) activity"/>
    <property type="evidence" value="ECO:0007669"/>
    <property type="project" value="UniProtKB-UniRule"/>
</dbReference>